<dbReference type="GO" id="GO:0016787">
    <property type="term" value="F:hydrolase activity"/>
    <property type="evidence" value="ECO:0007669"/>
    <property type="project" value="UniProtKB-KW"/>
</dbReference>
<comment type="caution">
    <text evidence="2">The sequence shown here is derived from an EMBL/GenBank/DDBJ whole genome shotgun (WGS) entry which is preliminary data.</text>
</comment>
<evidence type="ECO:0000313" key="3">
    <source>
        <dbReference type="Proteomes" id="UP001157126"/>
    </source>
</evidence>
<evidence type="ECO:0000313" key="2">
    <source>
        <dbReference type="EMBL" id="GMA41449.1"/>
    </source>
</evidence>
<dbReference type="InterPro" id="IPR029058">
    <property type="entry name" value="AB_hydrolase_fold"/>
</dbReference>
<sequence>MFEGYEEVVVDSGGVEIAAWTSRTVGRPPLVLLHGHPQTHLIWHRVASDLAEEFDVVACDLRGYGASGRPPGGEDHAAYSKRVMAADVLAIMRHLGHERFAVAAHDRGARVAARLVLDEPEAVSAALFMDIAPTLFMYENTDRAFAHAYWHWFFLTTPAPMAEQLLEGDPRAYVESVLAGRHAGLVPFPAEILDAYVAALTGPGAAHGMCEDYRAAATIDLEHDRADLAAGHRTDVPLRVLWGRHGIIGRFFEPLEMWGRFATTVSGREVDCGHYIPEEAPAEVLAEIRAHLAG</sequence>
<protein>
    <submittedName>
        <fullName evidence="2">Alpha/beta hydrolase</fullName>
    </submittedName>
</protein>
<feature type="domain" description="AB hydrolase-1" evidence="1">
    <location>
        <begin position="28"/>
        <end position="163"/>
    </location>
</feature>
<keyword evidence="3" id="KW-1185">Reference proteome</keyword>
<dbReference type="InterPro" id="IPR000073">
    <property type="entry name" value="AB_hydrolase_1"/>
</dbReference>
<name>A0ABQ6IVD8_9MICO</name>
<dbReference type="PANTHER" id="PTHR43798:SF33">
    <property type="entry name" value="HYDROLASE, PUTATIVE (AFU_ORTHOLOGUE AFUA_2G14860)-RELATED"/>
    <property type="match status" value="1"/>
</dbReference>
<organism evidence="2 3">
    <name type="scientific">Mobilicoccus caccae</name>
    <dbReference type="NCBI Taxonomy" id="1859295"/>
    <lineage>
        <taxon>Bacteria</taxon>
        <taxon>Bacillati</taxon>
        <taxon>Actinomycetota</taxon>
        <taxon>Actinomycetes</taxon>
        <taxon>Micrococcales</taxon>
        <taxon>Dermatophilaceae</taxon>
        <taxon>Mobilicoccus</taxon>
    </lineage>
</organism>
<dbReference type="RefSeq" id="WP_284304997.1">
    <property type="nucleotide sequence ID" value="NZ_BSUO01000001.1"/>
</dbReference>
<dbReference type="EMBL" id="BSUO01000001">
    <property type="protein sequence ID" value="GMA41449.1"/>
    <property type="molecule type" value="Genomic_DNA"/>
</dbReference>
<reference evidence="3" key="1">
    <citation type="journal article" date="2019" name="Int. J. Syst. Evol. Microbiol.">
        <title>The Global Catalogue of Microorganisms (GCM) 10K type strain sequencing project: providing services to taxonomists for standard genome sequencing and annotation.</title>
        <authorList>
            <consortium name="The Broad Institute Genomics Platform"/>
            <consortium name="The Broad Institute Genome Sequencing Center for Infectious Disease"/>
            <person name="Wu L."/>
            <person name="Ma J."/>
        </authorList>
    </citation>
    <scope>NUCLEOTIDE SEQUENCE [LARGE SCALE GENOMIC DNA]</scope>
    <source>
        <strain evidence="3">NBRC 113072</strain>
    </source>
</reference>
<accession>A0ABQ6IVD8</accession>
<dbReference type="Pfam" id="PF00561">
    <property type="entry name" value="Abhydrolase_1"/>
    <property type="match status" value="1"/>
</dbReference>
<dbReference type="Gene3D" id="3.40.50.1820">
    <property type="entry name" value="alpha/beta hydrolase"/>
    <property type="match status" value="1"/>
</dbReference>
<dbReference type="Proteomes" id="UP001157126">
    <property type="component" value="Unassembled WGS sequence"/>
</dbReference>
<dbReference type="InterPro" id="IPR050266">
    <property type="entry name" value="AB_hydrolase_sf"/>
</dbReference>
<evidence type="ECO:0000259" key="1">
    <source>
        <dbReference type="Pfam" id="PF00561"/>
    </source>
</evidence>
<gene>
    <name evidence="2" type="ORF">GCM10025883_34940</name>
</gene>
<dbReference type="SUPFAM" id="SSF53474">
    <property type="entry name" value="alpha/beta-Hydrolases"/>
    <property type="match status" value="1"/>
</dbReference>
<proteinExistence type="predicted"/>
<keyword evidence="2" id="KW-0378">Hydrolase</keyword>
<dbReference type="PANTHER" id="PTHR43798">
    <property type="entry name" value="MONOACYLGLYCEROL LIPASE"/>
    <property type="match status" value="1"/>
</dbReference>